<dbReference type="InterPro" id="IPR005174">
    <property type="entry name" value="KIB1-4_b-propeller"/>
</dbReference>
<accession>A0AA39SXN0</accession>
<dbReference type="Proteomes" id="UP001168877">
    <property type="component" value="Unassembled WGS sequence"/>
</dbReference>
<name>A0AA39SXN0_ACESA</name>
<evidence type="ECO:0008006" key="5">
    <source>
        <dbReference type="Google" id="ProtNLM"/>
    </source>
</evidence>
<dbReference type="InterPro" id="IPR036047">
    <property type="entry name" value="F-box-like_dom_sf"/>
</dbReference>
<gene>
    <name evidence="3" type="ORF">LWI29_004742</name>
</gene>
<organism evidence="3 4">
    <name type="scientific">Acer saccharum</name>
    <name type="common">Sugar maple</name>
    <dbReference type="NCBI Taxonomy" id="4024"/>
    <lineage>
        <taxon>Eukaryota</taxon>
        <taxon>Viridiplantae</taxon>
        <taxon>Streptophyta</taxon>
        <taxon>Embryophyta</taxon>
        <taxon>Tracheophyta</taxon>
        <taxon>Spermatophyta</taxon>
        <taxon>Magnoliopsida</taxon>
        <taxon>eudicotyledons</taxon>
        <taxon>Gunneridae</taxon>
        <taxon>Pentapetalae</taxon>
        <taxon>rosids</taxon>
        <taxon>malvids</taxon>
        <taxon>Sapindales</taxon>
        <taxon>Sapindaceae</taxon>
        <taxon>Hippocastanoideae</taxon>
        <taxon>Acereae</taxon>
        <taxon>Acer</taxon>
    </lineage>
</organism>
<reference evidence="3" key="2">
    <citation type="submission" date="2023-06" db="EMBL/GenBank/DDBJ databases">
        <authorList>
            <person name="Swenson N.G."/>
            <person name="Wegrzyn J.L."/>
            <person name="Mcevoy S.L."/>
        </authorList>
    </citation>
    <scope>NUCLEOTIDE SEQUENCE</scope>
    <source>
        <strain evidence="3">NS2018</strain>
        <tissue evidence="3">Leaf</tissue>
    </source>
</reference>
<dbReference type="AlphaFoldDB" id="A0AA39SXN0"/>
<dbReference type="Pfam" id="PF03478">
    <property type="entry name" value="Beta-prop_KIB1-4"/>
    <property type="match status" value="1"/>
</dbReference>
<feature type="domain" description="KIB1-4 beta-propeller" evidence="1">
    <location>
        <begin position="77"/>
        <end position="330"/>
    </location>
</feature>
<evidence type="ECO:0000313" key="4">
    <source>
        <dbReference type="Proteomes" id="UP001168877"/>
    </source>
</evidence>
<dbReference type="InterPro" id="IPR050942">
    <property type="entry name" value="F-box_BR-signaling"/>
</dbReference>
<protein>
    <recommendedName>
        <fullName evidence="5">F-box domain-containing protein</fullName>
    </recommendedName>
</protein>
<reference evidence="3" key="1">
    <citation type="journal article" date="2022" name="Plant J.">
        <title>Strategies of tolerance reflected in two North American maple genomes.</title>
        <authorList>
            <person name="McEvoy S.L."/>
            <person name="Sezen U.U."/>
            <person name="Trouern-Trend A."/>
            <person name="McMahon S.M."/>
            <person name="Schaberg P.G."/>
            <person name="Yang J."/>
            <person name="Wegrzyn J.L."/>
            <person name="Swenson N.G."/>
        </authorList>
    </citation>
    <scope>NUCLEOTIDE SEQUENCE</scope>
    <source>
        <strain evidence="3">NS2018</strain>
    </source>
</reference>
<proteinExistence type="predicted"/>
<dbReference type="InterPro" id="IPR001810">
    <property type="entry name" value="F-box_dom"/>
</dbReference>
<dbReference type="PANTHER" id="PTHR44259">
    <property type="entry name" value="OS07G0183000 PROTEIN-RELATED"/>
    <property type="match status" value="1"/>
</dbReference>
<evidence type="ECO:0000313" key="3">
    <source>
        <dbReference type="EMBL" id="KAK0599378.1"/>
    </source>
</evidence>
<keyword evidence="4" id="KW-1185">Reference proteome</keyword>
<dbReference type="EMBL" id="JAUESC010000003">
    <property type="protein sequence ID" value="KAK0599378.1"/>
    <property type="molecule type" value="Genomic_DNA"/>
</dbReference>
<evidence type="ECO:0000259" key="1">
    <source>
        <dbReference type="Pfam" id="PF03478"/>
    </source>
</evidence>
<dbReference type="PANTHER" id="PTHR44259:SF15">
    <property type="entry name" value="F-BOX PROTEIN KIB2-RELATED"/>
    <property type="match status" value="1"/>
</dbReference>
<feature type="domain" description="F-box" evidence="2">
    <location>
        <begin position="6"/>
        <end position="42"/>
    </location>
</feature>
<dbReference type="Gene3D" id="1.20.1280.50">
    <property type="match status" value="1"/>
</dbReference>
<evidence type="ECO:0000259" key="2">
    <source>
        <dbReference type="Pfam" id="PF12937"/>
    </source>
</evidence>
<dbReference type="Pfam" id="PF12937">
    <property type="entry name" value="F-box-like"/>
    <property type="match status" value="1"/>
</dbReference>
<dbReference type="SUPFAM" id="SSF81383">
    <property type="entry name" value="F-box domain"/>
    <property type="match status" value="1"/>
</dbReference>
<sequence>MALVQWSDLPVDILSIIFQKLKDPCDVYRCGLVCVSWKSTVNTILPPFLLLSNVGTFKNETGIFHFEAPLNKQFCRLFNTQTNETHEIFLPEVEKCWFSSSSFGWLLTISFGPSHEVHLLNPFTRDRIQLPSSREFRRPYELRVITSTTPLNPTCLVLVIRRFKGALAFCRPGDKSWTCFEDFGRCDNDVAFYKGELYAVNTFGHLVHLHCNIPVAQKVLPVCSIEFLQRGLHRYLVELDGNLLLVVRYTKELLTSGFEVYELDWVEKVWIKVKNIGNNAIFLGIGCSISLPIGPFRNFKANCIYFISDNLTSFFLKMDLMPMDNAGFYDMTTGHIEYLYDQASLIWLSSLNWFVPPSPVIYKQNSAEVICREEKGMVKSWFSKIRRSLLNWYTPKI</sequence>
<comment type="caution">
    <text evidence="3">The sequence shown here is derived from an EMBL/GenBank/DDBJ whole genome shotgun (WGS) entry which is preliminary data.</text>
</comment>